<protein>
    <recommendedName>
        <fullName evidence="5">Pentacotripeptide-repeat region of PRORP domain-containing protein</fullName>
    </recommendedName>
</protein>
<evidence type="ECO:0000256" key="2">
    <source>
        <dbReference type="SAM" id="SignalP"/>
    </source>
</evidence>
<dbReference type="Proteomes" id="UP000274922">
    <property type="component" value="Unassembled WGS sequence"/>
</dbReference>
<accession>A0A4P9XDP6</accession>
<dbReference type="AlphaFoldDB" id="A0A4P9XDP6"/>
<keyword evidence="4" id="KW-1185">Reference proteome</keyword>
<keyword evidence="2" id="KW-0732">Signal</keyword>
<evidence type="ECO:0000313" key="3">
    <source>
        <dbReference type="EMBL" id="RKP03615.1"/>
    </source>
</evidence>
<sequence>MPAVAMANIPAVAMALQIATATAALAQDGAAADAPRHAVELVEAVEADEADDVVDDDAATASETAQPATLAAERQTVADALAAALDAAAARYTASTQDRDAAAAEADAVMRDAAAWDLAATPTVRAAATRWMLKTGAMTALAASVKAMERDAAAMPPARRRETRCAVYIPLLTAAVQAYDIPSVRHYVQQIEALLAEARRETQEDTVPPPVLVAAYARFGDMGHVRRLLDAYEAAASAASTASARTQAHAALSEAWHHCHASLPARDVQTQLRPPAAFAIPWAPRSSSSSSSSPPPPPPTSAARPSLMLSETLVASVLKRELRQQGALHISRPVAPDAADAALALGAPLPGPALAACLQVLPRLPETYVAPACAVVRDVAAAYRRLAPHLPGLSRAEQLNRFVVSLVLPDGPLHVGRADAMGTDPCHRRPPRAEHGIALVWGRSSASLASSASFAATAFRTPGALSGALQACLDLDLADAAESIFLEALAEGMTLTPAVLHGLAMQYRGQGRVDKAHAVLATSDAALAHVSL</sequence>
<reference evidence="4" key="1">
    <citation type="journal article" date="2018" name="Nat. Microbiol.">
        <title>Leveraging single-cell genomics to expand the fungal tree of life.</title>
        <authorList>
            <person name="Ahrendt S.R."/>
            <person name="Quandt C.A."/>
            <person name="Ciobanu D."/>
            <person name="Clum A."/>
            <person name="Salamov A."/>
            <person name="Andreopoulos B."/>
            <person name="Cheng J.F."/>
            <person name="Woyke T."/>
            <person name="Pelin A."/>
            <person name="Henrissat B."/>
            <person name="Reynolds N.K."/>
            <person name="Benny G.L."/>
            <person name="Smith M.E."/>
            <person name="James T.Y."/>
            <person name="Grigoriev I.V."/>
        </authorList>
    </citation>
    <scope>NUCLEOTIDE SEQUENCE [LARGE SCALE GENOMIC DNA]</scope>
    <source>
        <strain evidence="4">ATCC 52028</strain>
    </source>
</reference>
<name>A0A4P9XDP6_9FUNG</name>
<gene>
    <name evidence="3" type="ORF">CXG81DRAFT_23727</name>
</gene>
<feature type="signal peptide" evidence="2">
    <location>
        <begin position="1"/>
        <end position="26"/>
    </location>
</feature>
<organism evidence="3 4">
    <name type="scientific">Caulochytrium protostelioides</name>
    <dbReference type="NCBI Taxonomy" id="1555241"/>
    <lineage>
        <taxon>Eukaryota</taxon>
        <taxon>Fungi</taxon>
        <taxon>Fungi incertae sedis</taxon>
        <taxon>Chytridiomycota</taxon>
        <taxon>Chytridiomycota incertae sedis</taxon>
        <taxon>Chytridiomycetes</taxon>
        <taxon>Caulochytriales</taxon>
        <taxon>Caulochytriaceae</taxon>
        <taxon>Caulochytrium</taxon>
    </lineage>
</organism>
<evidence type="ECO:0000256" key="1">
    <source>
        <dbReference type="SAM" id="MobiDB-lite"/>
    </source>
</evidence>
<feature type="region of interest" description="Disordered" evidence="1">
    <location>
        <begin position="282"/>
        <end position="306"/>
    </location>
</feature>
<feature type="compositionally biased region" description="Low complexity" evidence="1">
    <location>
        <begin position="283"/>
        <end position="292"/>
    </location>
</feature>
<dbReference type="EMBL" id="ML014120">
    <property type="protein sequence ID" value="RKP03615.1"/>
    <property type="molecule type" value="Genomic_DNA"/>
</dbReference>
<evidence type="ECO:0000313" key="4">
    <source>
        <dbReference type="Proteomes" id="UP000274922"/>
    </source>
</evidence>
<evidence type="ECO:0008006" key="5">
    <source>
        <dbReference type="Google" id="ProtNLM"/>
    </source>
</evidence>
<feature type="chain" id="PRO_5020180089" description="Pentacotripeptide-repeat region of PRORP domain-containing protein" evidence="2">
    <location>
        <begin position="27"/>
        <end position="532"/>
    </location>
</feature>
<proteinExistence type="predicted"/>